<dbReference type="RefSeq" id="WP_154768710.1">
    <property type="nucleotide sequence ID" value="NZ_WLYK01000004.1"/>
</dbReference>
<gene>
    <name evidence="2" type="ORF">GIS00_12050</name>
</gene>
<sequence length="106" mass="11154">MEGRHRRPDRTDLASPEKQQQLIDAGPALAQGVHQATKAPQAELDRWSAALVYSSESGVQGMVSAIVAANSVLTEAGAGLGQATVEGLRAKIKDATSQDQIDAIFE</sequence>
<comment type="caution">
    <text evidence="2">The sequence shown here is derived from an EMBL/GenBank/DDBJ whole genome shotgun (WGS) entry which is preliminary data.</text>
</comment>
<keyword evidence="3" id="KW-1185">Reference proteome</keyword>
<proteinExistence type="predicted"/>
<dbReference type="EMBL" id="WLYK01000004">
    <property type="protein sequence ID" value="MTD14675.1"/>
    <property type="molecule type" value="Genomic_DNA"/>
</dbReference>
<evidence type="ECO:0000256" key="1">
    <source>
        <dbReference type="SAM" id="MobiDB-lite"/>
    </source>
</evidence>
<accession>A0A7K1FKK4</accession>
<evidence type="ECO:0000313" key="3">
    <source>
        <dbReference type="Proteomes" id="UP000460221"/>
    </source>
</evidence>
<dbReference type="Proteomes" id="UP000460221">
    <property type="component" value="Unassembled WGS sequence"/>
</dbReference>
<reference evidence="2 3" key="1">
    <citation type="submission" date="2019-11" db="EMBL/GenBank/DDBJ databases">
        <authorList>
            <person name="Jiang L.-Q."/>
        </authorList>
    </citation>
    <scope>NUCLEOTIDE SEQUENCE [LARGE SCALE GENOMIC DNA]</scope>
    <source>
        <strain evidence="2 3">YIM 132087</strain>
    </source>
</reference>
<protein>
    <submittedName>
        <fullName evidence="2">Uncharacterized protein</fullName>
    </submittedName>
</protein>
<feature type="region of interest" description="Disordered" evidence="1">
    <location>
        <begin position="1"/>
        <end position="23"/>
    </location>
</feature>
<dbReference type="AlphaFoldDB" id="A0A7K1FKK4"/>
<evidence type="ECO:0000313" key="2">
    <source>
        <dbReference type="EMBL" id="MTD14675.1"/>
    </source>
</evidence>
<organism evidence="2 3">
    <name type="scientific">Nakamurella alba</name>
    <dbReference type="NCBI Taxonomy" id="2665158"/>
    <lineage>
        <taxon>Bacteria</taxon>
        <taxon>Bacillati</taxon>
        <taxon>Actinomycetota</taxon>
        <taxon>Actinomycetes</taxon>
        <taxon>Nakamurellales</taxon>
        <taxon>Nakamurellaceae</taxon>
        <taxon>Nakamurella</taxon>
    </lineage>
</organism>
<name>A0A7K1FKK4_9ACTN</name>